<dbReference type="Pfam" id="PF00005">
    <property type="entry name" value="ABC_tran"/>
    <property type="match status" value="2"/>
</dbReference>
<dbReference type="Gene3D" id="3.40.50.300">
    <property type="entry name" value="P-loop containing nucleotide triphosphate hydrolases"/>
    <property type="match status" value="2"/>
</dbReference>
<dbReference type="PROSITE" id="PS50893">
    <property type="entry name" value="ABC_TRANSPORTER_2"/>
    <property type="match status" value="2"/>
</dbReference>
<evidence type="ECO:0000313" key="10">
    <source>
        <dbReference type="Proteomes" id="UP001162811"/>
    </source>
</evidence>
<dbReference type="PANTHER" id="PTHR43790">
    <property type="entry name" value="CARBOHYDRATE TRANSPORT ATP-BINDING PROTEIN MG119-RELATED"/>
    <property type="match status" value="1"/>
</dbReference>
<feature type="domain" description="ABC transporter" evidence="8">
    <location>
        <begin position="15"/>
        <end position="250"/>
    </location>
</feature>
<reference evidence="9" key="2">
    <citation type="journal article" date="2023" name="Front. Microbiol.">
        <title>Ralstonia chuxiongensis sp. nov., Ralstonia mojiangensis sp. nov., and Ralstonia soli sp. nov., isolated from tobacco fields, are three novel species in the family Burkholderiaceae.</title>
        <authorList>
            <person name="Lu C.H."/>
            <person name="Zhang Y.Y."/>
            <person name="Jiang N."/>
            <person name="Chen W."/>
            <person name="Shao X."/>
            <person name="Zhao Z.M."/>
            <person name="Lu W.L."/>
            <person name="Hu X."/>
            <person name="Xi Y.X."/>
            <person name="Zou S.Y."/>
            <person name="Wei Q.J."/>
            <person name="Lin Z.L."/>
            <person name="Gong L."/>
            <person name="Gai X.T."/>
            <person name="Zhang L.Q."/>
            <person name="Li J.Y."/>
            <person name="Jin Y."/>
            <person name="Xia Z.Y."/>
        </authorList>
    </citation>
    <scope>NUCLEOTIDE SEQUENCE</scope>
    <source>
        <strain evidence="9">21MJYT02-11</strain>
    </source>
</reference>
<dbReference type="CDD" id="cd03216">
    <property type="entry name" value="ABC_Carb_Monos_I"/>
    <property type="match status" value="1"/>
</dbReference>
<keyword evidence="3" id="KW-0997">Cell inner membrane</keyword>
<dbReference type="SUPFAM" id="SSF52540">
    <property type="entry name" value="P-loop containing nucleoside triphosphate hydrolases"/>
    <property type="match status" value="2"/>
</dbReference>
<keyword evidence="3" id="KW-0472">Membrane</keyword>
<feature type="domain" description="ABC transporter" evidence="8">
    <location>
        <begin position="262"/>
        <end position="508"/>
    </location>
</feature>
<proteinExistence type="predicted"/>
<protein>
    <submittedName>
        <fullName evidence="9">Sugar ABC transporter ATP-binding protein</fullName>
    </submittedName>
</protein>
<evidence type="ECO:0000256" key="3">
    <source>
        <dbReference type="ARBA" id="ARBA00022519"/>
    </source>
</evidence>
<reference evidence="9" key="1">
    <citation type="submission" date="2022-06" db="EMBL/GenBank/DDBJ databases">
        <authorList>
            <person name="Lu C.-H."/>
        </authorList>
    </citation>
    <scope>NUCLEOTIDE SEQUENCE</scope>
    <source>
        <strain evidence="9">21MJYT02-11</strain>
    </source>
</reference>
<organism evidence="9 10">
    <name type="scientific">Ralstonia soli</name>
    <dbReference type="NCBI Taxonomy" id="2953896"/>
    <lineage>
        <taxon>Bacteria</taxon>
        <taxon>Pseudomonadati</taxon>
        <taxon>Pseudomonadota</taxon>
        <taxon>Betaproteobacteria</taxon>
        <taxon>Burkholderiales</taxon>
        <taxon>Burkholderiaceae</taxon>
        <taxon>Ralstonia</taxon>
    </lineage>
</organism>
<keyword evidence="7 9" id="KW-0067">ATP-binding</keyword>
<dbReference type="RefSeq" id="WP_252682211.1">
    <property type="nucleotide sequence ID" value="NZ_JAMXHT010000006.1"/>
</dbReference>
<dbReference type="SMART" id="SM00382">
    <property type="entry name" value="AAA"/>
    <property type="match status" value="1"/>
</dbReference>
<name>A0ABT1AN46_9RALS</name>
<dbReference type="PANTHER" id="PTHR43790:SF9">
    <property type="entry name" value="GALACTOFURANOSE TRANSPORTER ATP-BINDING PROTEIN YTFR"/>
    <property type="match status" value="1"/>
</dbReference>
<dbReference type="PROSITE" id="PS00211">
    <property type="entry name" value="ABC_TRANSPORTER_1"/>
    <property type="match status" value="1"/>
</dbReference>
<dbReference type="GO" id="GO:0005524">
    <property type="term" value="F:ATP binding"/>
    <property type="evidence" value="ECO:0007669"/>
    <property type="project" value="UniProtKB-KW"/>
</dbReference>
<keyword evidence="6" id="KW-0547">Nucleotide-binding</keyword>
<evidence type="ECO:0000256" key="7">
    <source>
        <dbReference type="ARBA" id="ARBA00022840"/>
    </source>
</evidence>
<dbReference type="EMBL" id="JAMXHT010000006">
    <property type="protein sequence ID" value="MCO5399694.1"/>
    <property type="molecule type" value="Genomic_DNA"/>
</dbReference>
<evidence type="ECO:0000259" key="8">
    <source>
        <dbReference type="PROSITE" id="PS50893"/>
    </source>
</evidence>
<accession>A0ABT1AN46</accession>
<gene>
    <name evidence="9" type="ORF">NG900_15955</name>
</gene>
<dbReference type="CDD" id="cd03215">
    <property type="entry name" value="ABC_Carb_Monos_II"/>
    <property type="match status" value="1"/>
</dbReference>
<evidence type="ECO:0000256" key="6">
    <source>
        <dbReference type="ARBA" id="ARBA00022741"/>
    </source>
</evidence>
<dbReference type="InterPro" id="IPR003439">
    <property type="entry name" value="ABC_transporter-like_ATP-bd"/>
</dbReference>
<dbReference type="Proteomes" id="UP001162811">
    <property type="component" value="Unassembled WGS sequence"/>
</dbReference>
<keyword evidence="1" id="KW-0813">Transport</keyword>
<comment type="caution">
    <text evidence="9">The sequence shown here is derived from an EMBL/GenBank/DDBJ whole genome shotgun (WGS) entry which is preliminary data.</text>
</comment>
<evidence type="ECO:0000256" key="1">
    <source>
        <dbReference type="ARBA" id="ARBA00022448"/>
    </source>
</evidence>
<evidence type="ECO:0000256" key="5">
    <source>
        <dbReference type="ARBA" id="ARBA00022737"/>
    </source>
</evidence>
<keyword evidence="4" id="KW-0762">Sugar transport</keyword>
<evidence type="ECO:0000256" key="4">
    <source>
        <dbReference type="ARBA" id="ARBA00022597"/>
    </source>
</evidence>
<dbReference type="InterPro" id="IPR017871">
    <property type="entry name" value="ABC_transporter-like_CS"/>
</dbReference>
<dbReference type="InterPro" id="IPR050107">
    <property type="entry name" value="ABC_carbohydrate_import_ATPase"/>
</dbReference>
<sequence length="525" mass="56464">MMNTTREPTLEPERVILTGVSKAFGRTQALRDVTLTGRAGSIHAITGENGAGKSTLMKLLAGVHAPDAGELRLDGEHVCFSAPAEAKRAGISTVFQELTVLPNLTVAENLSLGREPARSGCLSRRSMERAAIDVLERTGMTLQPQRLCADLSIAEQQMLEIAKGLMGDARVFIFDEPTAPLNRAEIDKLGAVLAELKRTGKLVFYISHRLEEIFRFCDTVSVLKDGQHVTTQPAAALSEGRLVQLMVGREIAALFPTRGAPADTAPLLDVAALSPRGSRAQVSLSLRQGEIVGLAGLEGHGQREILRAIAGVEPPLKSDMRVADAGRVLRRFDPSLGAEVAVAHGVALMPEDRKSEGLYLDLPVQDNLWLGTMRGAALWHRADRDPSLVRQWAEKLRLRGRPADPVRSLSGGNQQKVMLGRWLLSGVRILLVEQPTRGVDVGAKAEIYKLLQQFVDQGGAVLVVSGDLPELMGLCNRILVVRNGALVADVPAETATEERLLGLALRDPAELGQHELAGGCDETGS</sequence>
<keyword evidence="10" id="KW-1185">Reference proteome</keyword>
<evidence type="ECO:0000313" key="9">
    <source>
        <dbReference type="EMBL" id="MCO5399694.1"/>
    </source>
</evidence>
<keyword evidence="5" id="KW-0677">Repeat</keyword>
<keyword evidence="2" id="KW-1003">Cell membrane</keyword>
<evidence type="ECO:0000256" key="2">
    <source>
        <dbReference type="ARBA" id="ARBA00022475"/>
    </source>
</evidence>
<dbReference type="InterPro" id="IPR027417">
    <property type="entry name" value="P-loop_NTPase"/>
</dbReference>
<dbReference type="InterPro" id="IPR003593">
    <property type="entry name" value="AAA+_ATPase"/>
</dbReference>